<dbReference type="Proteomes" id="UP001558713">
    <property type="component" value="Unassembled WGS sequence"/>
</dbReference>
<evidence type="ECO:0000313" key="3">
    <source>
        <dbReference type="EMBL" id="KAL1224417.1"/>
    </source>
</evidence>
<gene>
    <name evidence="3" type="ORF">V5N11_005774</name>
</gene>
<reference evidence="3 4" key="1">
    <citation type="submission" date="2024-04" db="EMBL/GenBank/DDBJ databases">
        <title>Genome assembly C_amara_ONT_v2.</title>
        <authorList>
            <person name="Yant L."/>
            <person name="Moore C."/>
            <person name="Slenker M."/>
        </authorList>
    </citation>
    <scope>NUCLEOTIDE SEQUENCE [LARGE SCALE GENOMIC DNA]</scope>
    <source>
        <tissue evidence="3">Leaf</tissue>
    </source>
</reference>
<organism evidence="3 4">
    <name type="scientific">Cardamine amara subsp. amara</name>
    <dbReference type="NCBI Taxonomy" id="228776"/>
    <lineage>
        <taxon>Eukaryota</taxon>
        <taxon>Viridiplantae</taxon>
        <taxon>Streptophyta</taxon>
        <taxon>Embryophyta</taxon>
        <taxon>Tracheophyta</taxon>
        <taxon>Spermatophyta</taxon>
        <taxon>Magnoliopsida</taxon>
        <taxon>eudicotyledons</taxon>
        <taxon>Gunneridae</taxon>
        <taxon>Pentapetalae</taxon>
        <taxon>rosids</taxon>
        <taxon>malvids</taxon>
        <taxon>Brassicales</taxon>
        <taxon>Brassicaceae</taxon>
        <taxon>Cardamineae</taxon>
        <taxon>Cardamine</taxon>
    </lineage>
</organism>
<comment type="caution">
    <text evidence="3">The sequence shown here is derived from an EMBL/GenBank/DDBJ whole genome shotgun (WGS) entry which is preliminary data.</text>
</comment>
<feature type="region of interest" description="Disordered" evidence="1">
    <location>
        <begin position="1"/>
        <end position="43"/>
    </location>
</feature>
<accession>A0ABD1C4L3</accession>
<keyword evidence="4" id="KW-1185">Reference proteome</keyword>
<feature type="compositionally biased region" description="Acidic residues" evidence="1">
    <location>
        <begin position="181"/>
        <end position="190"/>
    </location>
</feature>
<dbReference type="AlphaFoldDB" id="A0ABD1C4L3"/>
<protein>
    <recommendedName>
        <fullName evidence="2">FAF domain-containing protein</fullName>
    </recommendedName>
</protein>
<dbReference type="InterPro" id="IPR046431">
    <property type="entry name" value="FAF_dom"/>
</dbReference>
<dbReference type="EMBL" id="JBANAX010000055">
    <property type="protein sequence ID" value="KAL1224417.1"/>
    <property type="molecule type" value="Genomic_DNA"/>
</dbReference>
<evidence type="ECO:0000259" key="2">
    <source>
        <dbReference type="Pfam" id="PF11250"/>
    </source>
</evidence>
<proteinExistence type="predicted"/>
<evidence type="ECO:0000256" key="1">
    <source>
        <dbReference type="SAM" id="MobiDB-lite"/>
    </source>
</evidence>
<name>A0ABD1C4L3_CARAN</name>
<feature type="domain" description="FAF" evidence="2">
    <location>
        <begin position="124"/>
        <end position="170"/>
    </location>
</feature>
<feature type="compositionally biased region" description="Polar residues" evidence="1">
    <location>
        <begin position="1"/>
        <end position="11"/>
    </location>
</feature>
<evidence type="ECO:0000313" key="4">
    <source>
        <dbReference type="Proteomes" id="UP001558713"/>
    </source>
</evidence>
<dbReference type="Pfam" id="PF11250">
    <property type="entry name" value="FAF"/>
    <property type="match status" value="1"/>
</dbReference>
<feature type="region of interest" description="Disordered" evidence="1">
    <location>
        <begin position="165"/>
        <end position="190"/>
    </location>
</feature>
<sequence>MLIMTSSSTVLTGEEDRLPEDDTPTHSHRQRLSTPVDPGNESLQSFTVRSVEIKSDHENLESREHGVNLDEFFSCSSDNRYSFYLGEKISPWGPSGPPLLKESRSNAPSPQRRGRSVTRKQYMPPFMTTLDCNGRPRFQHRRVRSEGRLEIASVAVDSPEMVSVRGREGLRIGTVRKSQQEEDDDDQRNH</sequence>
<feature type="region of interest" description="Disordered" evidence="1">
    <location>
        <begin position="92"/>
        <end position="120"/>
    </location>
</feature>